<dbReference type="Pfam" id="PF13359">
    <property type="entry name" value="DDE_Tnp_4"/>
    <property type="match status" value="1"/>
</dbReference>
<feature type="region of interest" description="Disordered" evidence="8">
    <location>
        <begin position="289"/>
        <end position="322"/>
    </location>
</feature>
<evidence type="ECO:0000259" key="9">
    <source>
        <dbReference type="Pfam" id="PF13359"/>
    </source>
</evidence>
<evidence type="ECO:0000313" key="11">
    <source>
        <dbReference type="EMBL" id="TKR58374.1"/>
    </source>
</evidence>
<dbReference type="GO" id="GO:0004518">
    <property type="term" value="F:nuclease activity"/>
    <property type="evidence" value="ECO:0007669"/>
    <property type="project" value="UniProtKB-KW"/>
</dbReference>
<dbReference type="EMBL" id="AZBU02000013">
    <property type="protein sequence ID" value="TKR58362.1"/>
    <property type="molecule type" value="Genomic_DNA"/>
</dbReference>
<comment type="similarity">
    <text evidence="3">Belongs to the HARBI1 family.</text>
</comment>
<evidence type="ECO:0000313" key="12">
    <source>
        <dbReference type="Proteomes" id="UP000298663"/>
    </source>
</evidence>
<comment type="cofactor">
    <cofactor evidence="1">
        <name>a divalent metal cation</name>
        <dbReference type="ChEBI" id="CHEBI:60240"/>
    </cofactor>
</comment>
<dbReference type="PANTHER" id="PTHR22930:SF267">
    <property type="entry name" value="NUCLEASE HARBI1-RELATED"/>
    <property type="match status" value="1"/>
</dbReference>
<evidence type="ECO:0000256" key="7">
    <source>
        <dbReference type="ARBA" id="ARBA00023242"/>
    </source>
</evidence>
<reference evidence="10 12" key="2">
    <citation type="journal article" date="2015" name="Genome Biol.">
        <title>Comparative genomics of Steinernema reveals deeply conserved gene regulatory networks.</title>
        <authorList>
            <person name="Dillman A.R."/>
            <person name="Macchietto M."/>
            <person name="Porter C.F."/>
            <person name="Rogers A."/>
            <person name="Williams B."/>
            <person name="Antoshechkin I."/>
            <person name="Lee M.M."/>
            <person name="Goodwin Z."/>
            <person name="Lu X."/>
            <person name="Lewis E.E."/>
            <person name="Goodrich-Blair H."/>
            <person name="Stock S.P."/>
            <person name="Adams B.J."/>
            <person name="Sternberg P.W."/>
            <person name="Mortazavi A."/>
        </authorList>
    </citation>
    <scope>NUCLEOTIDE SEQUENCE [LARGE SCALE GENOMIC DNA]</scope>
    <source>
        <strain evidence="10 12">ALL</strain>
    </source>
</reference>
<accession>A0A4U5LQX0</accession>
<dbReference type="Proteomes" id="UP000298663">
    <property type="component" value="Unassembled WGS sequence"/>
</dbReference>
<dbReference type="AlphaFoldDB" id="A0A4U5LQX0"/>
<keyword evidence="5" id="KW-0479">Metal-binding</keyword>
<evidence type="ECO:0000256" key="6">
    <source>
        <dbReference type="ARBA" id="ARBA00022801"/>
    </source>
</evidence>
<protein>
    <recommendedName>
        <fullName evidence="9">DDE Tnp4 domain-containing protein</fullName>
    </recommendedName>
</protein>
<gene>
    <name evidence="10" type="ORF">L596_029816</name>
    <name evidence="11" type="ORF">L596_029827</name>
</gene>
<dbReference type="OrthoDB" id="5863278at2759"/>
<reference evidence="10" key="1">
    <citation type="submission" date="2013-11" db="EMBL/GenBank/DDBJ databases">
        <authorList>
            <person name="Sternberg P."/>
            <person name="Dillman A."/>
            <person name="Macchietto M."/>
        </authorList>
    </citation>
    <scope>NUCLEOTIDE SEQUENCE</scope>
    <source>
        <strain evidence="10">ALL</strain>
    </source>
</reference>
<dbReference type="GO" id="GO:0005634">
    <property type="term" value="C:nucleus"/>
    <property type="evidence" value="ECO:0007669"/>
    <property type="project" value="UniProtKB-SubCell"/>
</dbReference>
<reference evidence="10" key="3">
    <citation type="journal article" date="2019" name="G3 (Bethesda)">
        <title>Hybrid Assembly of the Genome of the Entomopathogenic Nematode Steinernema carpocapsae Identifies the X-Chromosome.</title>
        <authorList>
            <person name="Serra L."/>
            <person name="Macchietto M."/>
            <person name="Macias-Munoz A."/>
            <person name="McGill C.J."/>
            <person name="Rodriguez I.M."/>
            <person name="Rodriguez B."/>
            <person name="Murad R."/>
            <person name="Mortazavi A."/>
        </authorList>
    </citation>
    <scope>NUCLEOTIDE SEQUENCE</scope>
    <source>
        <strain evidence="10">ALL</strain>
    </source>
</reference>
<name>A0A4U5LQX0_STECR</name>
<dbReference type="GO" id="GO:0016787">
    <property type="term" value="F:hydrolase activity"/>
    <property type="evidence" value="ECO:0007669"/>
    <property type="project" value="UniProtKB-KW"/>
</dbReference>
<feature type="domain" description="DDE Tnp4" evidence="9">
    <location>
        <begin position="133"/>
        <end position="260"/>
    </location>
</feature>
<evidence type="ECO:0000256" key="8">
    <source>
        <dbReference type="SAM" id="MobiDB-lite"/>
    </source>
</evidence>
<evidence type="ECO:0000256" key="3">
    <source>
        <dbReference type="ARBA" id="ARBA00006958"/>
    </source>
</evidence>
<evidence type="ECO:0000256" key="4">
    <source>
        <dbReference type="ARBA" id="ARBA00022722"/>
    </source>
</evidence>
<organism evidence="10 12">
    <name type="scientific">Steinernema carpocapsae</name>
    <name type="common">Entomopathogenic nematode</name>
    <dbReference type="NCBI Taxonomy" id="34508"/>
    <lineage>
        <taxon>Eukaryota</taxon>
        <taxon>Metazoa</taxon>
        <taxon>Ecdysozoa</taxon>
        <taxon>Nematoda</taxon>
        <taxon>Chromadorea</taxon>
        <taxon>Rhabditida</taxon>
        <taxon>Tylenchina</taxon>
        <taxon>Panagrolaimomorpha</taxon>
        <taxon>Strongyloidoidea</taxon>
        <taxon>Steinernematidae</taxon>
        <taxon>Steinernema</taxon>
    </lineage>
</organism>
<comment type="caution">
    <text evidence="10">The sequence shown here is derived from an EMBL/GenBank/DDBJ whole genome shotgun (WGS) entry which is preliminary data.</text>
</comment>
<keyword evidence="7" id="KW-0539">Nucleus</keyword>
<proteinExistence type="inferred from homology"/>
<dbReference type="GO" id="GO:0046872">
    <property type="term" value="F:metal ion binding"/>
    <property type="evidence" value="ECO:0007669"/>
    <property type="project" value="UniProtKB-KW"/>
</dbReference>
<keyword evidence="12" id="KW-1185">Reference proteome</keyword>
<evidence type="ECO:0000256" key="5">
    <source>
        <dbReference type="ARBA" id="ARBA00022723"/>
    </source>
</evidence>
<dbReference type="PANTHER" id="PTHR22930">
    <property type="match status" value="1"/>
</dbReference>
<dbReference type="InterPro" id="IPR045249">
    <property type="entry name" value="HARBI1-like"/>
</dbReference>
<dbReference type="STRING" id="34508.A0A4U5LQX0"/>
<evidence type="ECO:0000256" key="2">
    <source>
        <dbReference type="ARBA" id="ARBA00004123"/>
    </source>
</evidence>
<comment type="subcellular location">
    <subcellularLocation>
        <location evidence="2">Nucleus</location>
    </subcellularLocation>
</comment>
<keyword evidence="4" id="KW-0540">Nuclease</keyword>
<dbReference type="InterPro" id="IPR027806">
    <property type="entry name" value="HARBI1_dom"/>
</dbReference>
<feature type="compositionally biased region" description="Basic residues" evidence="8">
    <location>
        <begin position="302"/>
        <end position="322"/>
    </location>
</feature>
<sequence>MKPQAPKRLLIRMEEFFFDAALFRERFRLTQSQTEELLRIIGPAIAPDSSRNFAMTAKQKLLAALRFYASGSYYYNEGDAQRISKSSVCRAIKLVTKEINIRLFPRIDWPTNPCEAGAGFADVAGIQGVCGAIDGTLVPIKTPSAKEYQFVDRKQRHSLNVMAVCGPNLSFYYVSAKRPESVNDRRILRTSTLGRRFEAGFRPFENAVLLGDSIYPTKNWLIPMKSSPPSTQTAFYKLTRKHDRSLSEHLECSRVVSAVFLVCESTHLNTRQKSSRRVSLFITSTSKRATQSTTRNSWAPAKKLKPKRNPNAKKIKSKTTKK</sequence>
<evidence type="ECO:0000256" key="1">
    <source>
        <dbReference type="ARBA" id="ARBA00001968"/>
    </source>
</evidence>
<dbReference type="EMBL" id="AZBU02000013">
    <property type="protein sequence ID" value="TKR58374.1"/>
    <property type="molecule type" value="Genomic_DNA"/>
</dbReference>
<evidence type="ECO:0000313" key="10">
    <source>
        <dbReference type="EMBL" id="TKR58362.1"/>
    </source>
</evidence>
<keyword evidence="6" id="KW-0378">Hydrolase</keyword>